<name>A0A4Y2FRX4_ARAVE</name>
<proteinExistence type="predicted"/>
<feature type="compositionally biased region" description="Basic and acidic residues" evidence="1">
    <location>
        <begin position="1"/>
        <end position="10"/>
    </location>
</feature>
<evidence type="ECO:0000313" key="3">
    <source>
        <dbReference type="Proteomes" id="UP000499080"/>
    </source>
</evidence>
<organism evidence="2 3">
    <name type="scientific">Araneus ventricosus</name>
    <name type="common">Orbweaver spider</name>
    <name type="synonym">Epeira ventricosa</name>
    <dbReference type="NCBI Taxonomy" id="182803"/>
    <lineage>
        <taxon>Eukaryota</taxon>
        <taxon>Metazoa</taxon>
        <taxon>Ecdysozoa</taxon>
        <taxon>Arthropoda</taxon>
        <taxon>Chelicerata</taxon>
        <taxon>Arachnida</taxon>
        <taxon>Araneae</taxon>
        <taxon>Araneomorphae</taxon>
        <taxon>Entelegynae</taxon>
        <taxon>Araneoidea</taxon>
        <taxon>Araneidae</taxon>
        <taxon>Araneus</taxon>
    </lineage>
</organism>
<comment type="caution">
    <text evidence="2">The sequence shown here is derived from an EMBL/GenBank/DDBJ whole genome shotgun (WGS) entry which is preliminary data.</text>
</comment>
<dbReference type="Proteomes" id="UP000499080">
    <property type="component" value="Unassembled WGS sequence"/>
</dbReference>
<evidence type="ECO:0000256" key="1">
    <source>
        <dbReference type="SAM" id="MobiDB-lite"/>
    </source>
</evidence>
<protein>
    <submittedName>
        <fullName evidence="2">Uncharacterized protein</fullName>
    </submittedName>
</protein>
<evidence type="ECO:0000313" key="2">
    <source>
        <dbReference type="EMBL" id="GBM43099.1"/>
    </source>
</evidence>
<dbReference type="EMBL" id="BGPR01001016">
    <property type="protein sequence ID" value="GBM43099.1"/>
    <property type="molecule type" value="Genomic_DNA"/>
</dbReference>
<feature type="compositionally biased region" description="Polar residues" evidence="1">
    <location>
        <begin position="12"/>
        <end position="30"/>
    </location>
</feature>
<keyword evidence="3" id="KW-1185">Reference proteome</keyword>
<feature type="region of interest" description="Disordered" evidence="1">
    <location>
        <begin position="1"/>
        <end position="30"/>
    </location>
</feature>
<sequence>MHRVAEDATIHNHITTITGSSTPPDPRSGSTLISRCTAGEPRLSRKLAKYPFSFAASASLSPRRGTRGRNNPQHITGYLAISSRQRFAIVARASRRTHFGGRYGSSQ</sequence>
<accession>A0A4Y2FRX4</accession>
<dbReference type="AlphaFoldDB" id="A0A4Y2FRX4"/>
<reference evidence="2 3" key="1">
    <citation type="journal article" date="2019" name="Sci. Rep.">
        <title>Orb-weaving spider Araneus ventricosus genome elucidates the spidroin gene catalogue.</title>
        <authorList>
            <person name="Kono N."/>
            <person name="Nakamura H."/>
            <person name="Ohtoshi R."/>
            <person name="Moran D.A.P."/>
            <person name="Shinohara A."/>
            <person name="Yoshida Y."/>
            <person name="Fujiwara M."/>
            <person name="Mori M."/>
            <person name="Tomita M."/>
            <person name="Arakawa K."/>
        </authorList>
    </citation>
    <scope>NUCLEOTIDE SEQUENCE [LARGE SCALE GENOMIC DNA]</scope>
</reference>
<gene>
    <name evidence="2" type="ORF">AVEN_269917_1</name>
</gene>